<evidence type="ECO:0000256" key="1">
    <source>
        <dbReference type="SAM" id="MobiDB-lite"/>
    </source>
</evidence>
<dbReference type="PANTHER" id="PTHR31307:SF7">
    <property type="entry name" value="SEQUENCE-SPECIFIC DNA BINDING TRANSCRIPTION FACTOR"/>
    <property type="match status" value="1"/>
</dbReference>
<dbReference type="AlphaFoldDB" id="A0A6A6LMH7"/>
<dbReference type="InterPro" id="IPR036249">
    <property type="entry name" value="Thioredoxin-like_sf"/>
</dbReference>
<organism evidence="4 5">
    <name type="scientific">Hevea brasiliensis</name>
    <name type="common">Para rubber tree</name>
    <name type="synonym">Siphonia brasiliensis</name>
    <dbReference type="NCBI Taxonomy" id="3981"/>
    <lineage>
        <taxon>Eukaryota</taxon>
        <taxon>Viridiplantae</taxon>
        <taxon>Streptophyta</taxon>
        <taxon>Embryophyta</taxon>
        <taxon>Tracheophyta</taxon>
        <taxon>Spermatophyta</taxon>
        <taxon>Magnoliopsida</taxon>
        <taxon>eudicotyledons</taxon>
        <taxon>Gunneridae</taxon>
        <taxon>Pentapetalae</taxon>
        <taxon>rosids</taxon>
        <taxon>fabids</taxon>
        <taxon>Malpighiales</taxon>
        <taxon>Euphorbiaceae</taxon>
        <taxon>Crotonoideae</taxon>
        <taxon>Micrandreae</taxon>
        <taxon>Hevea</taxon>
    </lineage>
</organism>
<evidence type="ECO:0000313" key="4">
    <source>
        <dbReference type="EMBL" id="KAF2300829.1"/>
    </source>
</evidence>
<evidence type="ECO:0000259" key="3">
    <source>
        <dbReference type="Pfam" id="PF13837"/>
    </source>
</evidence>
<accession>A0A6A6LMH7</accession>
<evidence type="ECO:0000259" key="2">
    <source>
        <dbReference type="Pfam" id="PF00085"/>
    </source>
</evidence>
<dbReference type="Pfam" id="PF00085">
    <property type="entry name" value="Thioredoxin"/>
    <property type="match status" value="1"/>
</dbReference>
<dbReference type="Pfam" id="PF13837">
    <property type="entry name" value="Myb_DNA-bind_4"/>
    <property type="match status" value="1"/>
</dbReference>
<dbReference type="InterPro" id="IPR044822">
    <property type="entry name" value="Myb_DNA-bind_4"/>
</dbReference>
<feature type="domain" description="Thioredoxin" evidence="2">
    <location>
        <begin position="361"/>
        <end position="419"/>
    </location>
</feature>
<dbReference type="PANTHER" id="PTHR31307">
    <property type="entry name" value="TRIHELIX TRANSCRIPTION FACTOR ASIL2"/>
    <property type="match status" value="1"/>
</dbReference>
<feature type="domain" description="Myb/SANT-like DNA-binding" evidence="3">
    <location>
        <begin position="158"/>
        <end position="244"/>
    </location>
</feature>
<dbReference type="Proteomes" id="UP000467840">
    <property type="component" value="Chromosome 4"/>
</dbReference>
<name>A0A6A6LMH7_HEVBR</name>
<reference evidence="4 5" key="1">
    <citation type="journal article" date="2020" name="Mol. Plant">
        <title>The Chromosome-Based Rubber Tree Genome Provides New Insights into Spurge Genome Evolution and Rubber Biosynthesis.</title>
        <authorList>
            <person name="Liu J."/>
            <person name="Shi C."/>
            <person name="Shi C.C."/>
            <person name="Li W."/>
            <person name="Zhang Q.J."/>
            <person name="Zhang Y."/>
            <person name="Li K."/>
            <person name="Lu H.F."/>
            <person name="Shi C."/>
            <person name="Zhu S.T."/>
            <person name="Xiao Z.Y."/>
            <person name="Nan H."/>
            <person name="Yue Y."/>
            <person name="Zhu X.G."/>
            <person name="Wu Y."/>
            <person name="Hong X.N."/>
            <person name="Fan G.Y."/>
            <person name="Tong Y."/>
            <person name="Zhang D."/>
            <person name="Mao C.L."/>
            <person name="Liu Y.L."/>
            <person name="Hao S.J."/>
            <person name="Liu W.Q."/>
            <person name="Lv M.Q."/>
            <person name="Zhang H.B."/>
            <person name="Liu Y."/>
            <person name="Hu-Tang G.R."/>
            <person name="Wang J.P."/>
            <person name="Wang J.H."/>
            <person name="Sun Y.H."/>
            <person name="Ni S.B."/>
            <person name="Chen W.B."/>
            <person name="Zhang X.C."/>
            <person name="Jiao Y.N."/>
            <person name="Eichler E.E."/>
            <person name="Li G.H."/>
            <person name="Liu X."/>
            <person name="Gao L.Z."/>
        </authorList>
    </citation>
    <scope>NUCLEOTIDE SEQUENCE [LARGE SCALE GENOMIC DNA]</scope>
    <source>
        <strain evidence="5">cv. GT1</strain>
        <tissue evidence="4">Leaf</tissue>
    </source>
</reference>
<dbReference type="EMBL" id="JAAGAX010000010">
    <property type="protein sequence ID" value="KAF2300829.1"/>
    <property type="molecule type" value="Genomic_DNA"/>
</dbReference>
<dbReference type="Gene3D" id="1.10.10.60">
    <property type="entry name" value="Homeodomain-like"/>
    <property type="match status" value="1"/>
</dbReference>
<dbReference type="InterPro" id="IPR013766">
    <property type="entry name" value="Thioredoxin_domain"/>
</dbReference>
<gene>
    <name evidence="4" type="ORF">GH714_017641</name>
</gene>
<dbReference type="Gene3D" id="3.40.30.10">
    <property type="entry name" value="Glutaredoxin"/>
    <property type="match status" value="1"/>
</dbReference>
<keyword evidence="5" id="KW-1185">Reference proteome</keyword>
<dbReference type="CDD" id="cd02947">
    <property type="entry name" value="TRX_family"/>
    <property type="match status" value="1"/>
</dbReference>
<dbReference type="FunFam" id="1.10.10.60:FF:000152">
    <property type="entry name" value="Trihelix transcription factor ASIL2"/>
    <property type="match status" value="1"/>
</dbReference>
<evidence type="ECO:0000313" key="5">
    <source>
        <dbReference type="Proteomes" id="UP000467840"/>
    </source>
</evidence>
<dbReference type="InterPro" id="IPR044823">
    <property type="entry name" value="ASIL1/2-like"/>
</dbReference>
<sequence>MQIAVDGLESSVIISPAMLLSSILEASREEYYASNHAGYMMIIGRVRHSEADTPFDDTHSSHQQQTHMLQNPLPRDGVEWENKGERGCGIVEFGEVGGERVVEDVKHLAAAVVEGLRKWRYMLADEIEVENENCHSSLRISKLGALNARRSHLLQTQRDEWSEGAVSSLLEAYESKWILRNRAKLKGHDWEDVARFVSSRANCTKSPKTQTQCKNKIESMKKRYRSESATADASSWPLYPRLDLLLRGSAAAEDGVATKLSDHVSDKNAMDTDSSTPALYSDKEKLRWLAEVVVRSEQARMDTMREVEKMRIEAEAKRAEMDLKRTEIIANTQLEIAKLFAGVDYSHVKKMEHSSLCVLMSCKFLCPLYTSWPNLLAVEYEKNAMIVKVDTDDEYEFAHDMQVRGLPTLFFISPDPKKDAIRAEGLIPIQMMRDIIDKEM</sequence>
<proteinExistence type="predicted"/>
<dbReference type="SUPFAM" id="SSF52833">
    <property type="entry name" value="Thioredoxin-like"/>
    <property type="match status" value="1"/>
</dbReference>
<protein>
    <submittedName>
        <fullName evidence="4">Uncharacterized protein</fullName>
    </submittedName>
</protein>
<comment type="caution">
    <text evidence="4">The sequence shown here is derived from an EMBL/GenBank/DDBJ whole genome shotgun (WGS) entry which is preliminary data.</text>
</comment>
<feature type="region of interest" description="Disordered" evidence="1">
    <location>
        <begin position="53"/>
        <end position="75"/>
    </location>
</feature>